<dbReference type="InterPro" id="IPR006059">
    <property type="entry name" value="SBP"/>
</dbReference>
<comment type="caution">
    <text evidence="2">The sequence shown here is derived from an EMBL/GenBank/DDBJ whole genome shotgun (WGS) entry which is preliminary data.</text>
</comment>
<organism evidence="2 3">
    <name type="scientific">Paenibacillus sepulcri</name>
    <dbReference type="NCBI Taxonomy" id="359917"/>
    <lineage>
        <taxon>Bacteria</taxon>
        <taxon>Bacillati</taxon>
        <taxon>Bacillota</taxon>
        <taxon>Bacilli</taxon>
        <taxon>Bacillales</taxon>
        <taxon>Paenibacillaceae</taxon>
        <taxon>Paenibacillus</taxon>
    </lineage>
</organism>
<proteinExistence type="predicted"/>
<dbReference type="Proteomes" id="UP001519887">
    <property type="component" value="Unassembled WGS sequence"/>
</dbReference>
<dbReference type="EMBL" id="JAHZIK010000223">
    <property type="protein sequence ID" value="MBW7454605.1"/>
    <property type="molecule type" value="Genomic_DNA"/>
</dbReference>
<dbReference type="PANTHER" id="PTHR43649:SF17">
    <property type="entry name" value="ABC TRANSPORTER SOLUTE BINDING PROTEIN-SUGAR TRANSPORT"/>
    <property type="match status" value="1"/>
</dbReference>
<evidence type="ECO:0000313" key="3">
    <source>
        <dbReference type="Proteomes" id="UP001519887"/>
    </source>
</evidence>
<dbReference type="Gene3D" id="3.40.190.10">
    <property type="entry name" value="Periplasmic binding protein-like II"/>
    <property type="match status" value="2"/>
</dbReference>
<gene>
    <name evidence="2" type="ORF">K0U00_11245</name>
</gene>
<reference evidence="2 3" key="1">
    <citation type="submission" date="2021-07" db="EMBL/GenBank/DDBJ databases">
        <title>Paenibacillus radiodurans sp. nov., isolated from the southeastern edge of Tengger Desert.</title>
        <authorList>
            <person name="Zhang G."/>
        </authorList>
    </citation>
    <scope>NUCLEOTIDE SEQUENCE [LARGE SCALE GENOMIC DNA]</scope>
    <source>
        <strain evidence="2 3">CCM 7311</strain>
    </source>
</reference>
<evidence type="ECO:0000256" key="1">
    <source>
        <dbReference type="SAM" id="MobiDB-lite"/>
    </source>
</evidence>
<feature type="non-terminal residue" evidence="2">
    <location>
        <position position="402"/>
    </location>
</feature>
<dbReference type="SUPFAM" id="SSF53850">
    <property type="entry name" value="Periplasmic binding protein-like II"/>
    <property type="match status" value="1"/>
</dbReference>
<name>A0ABS7C139_9BACL</name>
<keyword evidence="3" id="KW-1185">Reference proteome</keyword>
<accession>A0ABS7C139</accession>
<dbReference type="InterPro" id="IPR050490">
    <property type="entry name" value="Bact_solute-bd_prot1"/>
</dbReference>
<sequence length="402" mass="43916">MLAFSIILAGCAKDNNTGTNGGAAANTPSTGNAEAPTAENPVTIRVFANEDTVNNQKLETNAFTKLVEKQQNIKFEWTTVPSDGAPEKRQISLASGDYPDLYLLVAYVDHFSQNDLLRYGQQGVILPLNDLIDQYAPNLKKTLDENPDYMAMNTAPDGKIYGINGLSACYHCSFPNKMWVNSSWMKKLGIETPKTPEDFKKMLEAFKNDDPNGNGKKDEVPLSGSTETFGVHVIPYLMNAFIYDDDRTYLMMKDGKVDLAANKPEWKEGLAYIKSLYDEGLIDPGAFTQNADAFKKIGENADGQILGAGAGMHPAIFLDIADGNRNSKDYDSIPPLTGPNGINYATIQYTGNQGASFVLTNKASEEAQIAAIKMLDSIYTFDGQIQANAGIEGIDWRKPQDG</sequence>
<evidence type="ECO:0000313" key="2">
    <source>
        <dbReference type="EMBL" id="MBW7454605.1"/>
    </source>
</evidence>
<feature type="region of interest" description="Disordered" evidence="1">
    <location>
        <begin position="17"/>
        <end position="36"/>
    </location>
</feature>
<dbReference type="Pfam" id="PF01547">
    <property type="entry name" value="SBP_bac_1"/>
    <property type="match status" value="1"/>
</dbReference>
<feature type="compositionally biased region" description="Low complexity" evidence="1">
    <location>
        <begin position="17"/>
        <end position="33"/>
    </location>
</feature>
<protein>
    <submittedName>
        <fullName evidence="2">Extracellular solute-binding protein</fullName>
    </submittedName>
</protein>
<dbReference type="PANTHER" id="PTHR43649">
    <property type="entry name" value="ARABINOSE-BINDING PROTEIN-RELATED"/>
    <property type="match status" value="1"/>
</dbReference>